<evidence type="ECO:0000256" key="2">
    <source>
        <dbReference type="ARBA" id="ARBA00023002"/>
    </source>
</evidence>
<name>A0A1I2BYG4_9BACT</name>
<dbReference type="PRINTS" id="PR00469">
    <property type="entry name" value="PNDRDTASEII"/>
</dbReference>
<dbReference type="InterPro" id="IPR023753">
    <property type="entry name" value="FAD/NAD-binding_dom"/>
</dbReference>
<keyword evidence="5" id="KW-1185">Reference proteome</keyword>
<accession>A0A1I2BYG4</accession>
<keyword evidence="2" id="KW-0560">Oxidoreductase</keyword>
<dbReference type="InterPro" id="IPR036188">
    <property type="entry name" value="FAD/NAD-bd_sf"/>
</dbReference>
<dbReference type="AlphaFoldDB" id="A0A1I2BYG4"/>
<sequence>MQQKDLFDVIIVGGSYAGLSAAMTLGRSLRNVLVIDSGKPCNRQTPHSHNFLTRDGDTPATISAIAKEQVLQYPTVSFLSDLATNAYTESGGIVVKTATGQQVRAKKLILATGVEDLMPPIPGFPECWGRSILHCPYCHGYEVHGQRLGILANGDTAYEMVRHIQHWSPTMTLFTNGPATLTSNQRQVIDQLNIPILETEIAAIEHENGQLKNLRFMDGSAYELDAIFSRVPFRQHSDLANQLGCDLAESGLIKTAEFGQTNVASVYAAGDTISPMRQVSLAVLKGNLAGVWINRELIEEDLAVRLQASIQY</sequence>
<evidence type="ECO:0000313" key="4">
    <source>
        <dbReference type="EMBL" id="SFE60928.1"/>
    </source>
</evidence>
<organism evidence="4 5">
    <name type="scientific">Spirosoma endophyticum</name>
    <dbReference type="NCBI Taxonomy" id="662367"/>
    <lineage>
        <taxon>Bacteria</taxon>
        <taxon>Pseudomonadati</taxon>
        <taxon>Bacteroidota</taxon>
        <taxon>Cytophagia</taxon>
        <taxon>Cytophagales</taxon>
        <taxon>Cytophagaceae</taxon>
        <taxon>Spirosoma</taxon>
    </lineage>
</organism>
<dbReference type="OrthoDB" id="9806179at2"/>
<dbReference type="InterPro" id="IPR050097">
    <property type="entry name" value="Ferredoxin-NADP_redctase_2"/>
</dbReference>
<evidence type="ECO:0000256" key="1">
    <source>
        <dbReference type="ARBA" id="ARBA00022630"/>
    </source>
</evidence>
<dbReference type="RefSeq" id="WP_093832127.1">
    <property type="nucleotide sequence ID" value="NZ_FOLQ01000016.1"/>
</dbReference>
<evidence type="ECO:0000259" key="3">
    <source>
        <dbReference type="Pfam" id="PF07992"/>
    </source>
</evidence>
<dbReference type="Gene3D" id="3.50.50.60">
    <property type="entry name" value="FAD/NAD(P)-binding domain"/>
    <property type="match status" value="2"/>
</dbReference>
<reference evidence="4 5" key="1">
    <citation type="submission" date="2016-10" db="EMBL/GenBank/DDBJ databases">
        <authorList>
            <person name="de Groot N.N."/>
        </authorList>
    </citation>
    <scope>NUCLEOTIDE SEQUENCE [LARGE SCALE GENOMIC DNA]</scope>
    <source>
        <strain evidence="4 5">DSM 26130</strain>
    </source>
</reference>
<dbReference type="GO" id="GO:0016491">
    <property type="term" value="F:oxidoreductase activity"/>
    <property type="evidence" value="ECO:0007669"/>
    <property type="project" value="UniProtKB-KW"/>
</dbReference>
<dbReference type="Proteomes" id="UP000198598">
    <property type="component" value="Unassembled WGS sequence"/>
</dbReference>
<dbReference type="PANTHER" id="PTHR48105">
    <property type="entry name" value="THIOREDOXIN REDUCTASE 1-RELATED-RELATED"/>
    <property type="match status" value="1"/>
</dbReference>
<feature type="domain" description="FAD/NAD(P)-binding" evidence="3">
    <location>
        <begin position="7"/>
        <end position="283"/>
    </location>
</feature>
<proteinExistence type="predicted"/>
<evidence type="ECO:0000313" key="5">
    <source>
        <dbReference type="Proteomes" id="UP000198598"/>
    </source>
</evidence>
<dbReference type="SUPFAM" id="SSF51905">
    <property type="entry name" value="FAD/NAD(P)-binding domain"/>
    <property type="match status" value="1"/>
</dbReference>
<protein>
    <submittedName>
        <fullName evidence="4">Thioredoxin reductase</fullName>
    </submittedName>
</protein>
<dbReference type="STRING" id="662367.SAMN05216167_11642"/>
<dbReference type="EMBL" id="FOLQ01000016">
    <property type="protein sequence ID" value="SFE60928.1"/>
    <property type="molecule type" value="Genomic_DNA"/>
</dbReference>
<keyword evidence="1" id="KW-0285">Flavoprotein</keyword>
<gene>
    <name evidence="4" type="ORF">SAMN05216167_11642</name>
</gene>
<dbReference type="PRINTS" id="PR00368">
    <property type="entry name" value="FADPNR"/>
</dbReference>
<dbReference type="Pfam" id="PF07992">
    <property type="entry name" value="Pyr_redox_2"/>
    <property type="match status" value="1"/>
</dbReference>